<feature type="non-terminal residue" evidence="1">
    <location>
        <position position="77"/>
    </location>
</feature>
<dbReference type="EMBL" id="GAIX01010436">
    <property type="protein sequence ID" value="JAA82124.1"/>
    <property type="molecule type" value="Transcribed_RNA"/>
</dbReference>
<dbReference type="AlphaFoldDB" id="S4NY16"/>
<evidence type="ECO:0000313" key="1">
    <source>
        <dbReference type="EMBL" id="JAA82124.1"/>
    </source>
</evidence>
<name>S4NY16_9NEOP</name>
<sequence>MPALSPPRLRPVNATVAERQVGGGGSRVCYAVFARASCERNDGPRCQRNRSYHRGDTFNQYDGEIQPILLHIQFRSK</sequence>
<accession>S4NY16</accession>
<reference evidence="1" key="2">
    <citation type="submission" date="2013-05" db="EMBL/GenBank/DDBJ databases">
        <authorList>
            <person name="Carter J.-M."/>
            <person name="Baker S.C."/>
            <person name="Pink R."/>
            <person name="Carter D.R.F."/>
            <person name="Collins A."/>
            <person name="Tomlin J."/>
            <person name="Gibbs M."/>
            <person name="Breuker C.J."/>
        </authorList>
    </citation>
    <scope>NUCLEOTIDE SEQUENCE</scope>
    <source>
        <tissue evidence="1">Ovary</tissue>
    </source>
</reference>
<reference evidence="1" key="1">
    <citation type="journal article" date="2013" name="BMC Genomics">
        <title>Unscrambling butterfly oogenesis.</title>
        <authorList>
            <person name="Carter J.M."/>
            <person name="Baker S.C."/>
            <person name="Pink R."/>
            <person name="Carter D.R."/>
            <person name="Collins A."/>
            <person name="Tomlin J."/>
            <person name="Gibbs M."/>
            <person name="Breuker C.J."/>
        </authorList>
    </citation>
    <scope>NUCLEOTIDE SEQUENCE</scope>
    <source>
        <tissue evidence="1">Ovary</tissue>
    </source>
</reference>
<organism evidence="1">
    <name type="scientific">Pararge aegeria</name>
    <name type="common">speckled wood butterfly</name>
    <dbReference type="NCBI Taxonomy" id="116150"/>
    <lineage>
        <taxon>Eukaryota</taxon>
        <taxon>Metazoa</taxon>
        <taxon>Ecdysozoa</taxon>
        <taxon>Arthropoda</taxon>
        <taxon>Hexapoda</taxon>
        <taxon>Insecta</taxon>
        <taxon>Pterygota</taxon>
        <taxon>Neoptera</taxon>
        <taxon>Endopterygota</taxon>
        <taxon>Lepidoptera</taxon>
        <taxon>Glossata</taxon>
        <taxon>Ditrysia</taxon>
        <taxon>Papilionoidea</taxon>
        <taxon>Nymphalidae</taxon>
        <taxon>Satyrinae</taxon>
        <taxon>Satyrini</taxon>
        <taxon>Parargina</taxon>
        <taxon>Pararge</taxon>
    </lineage>
</organism>
<proteinExistence type="predicted"/>
<protein>
    <submittedName>
        <fullName evidence="1">Uncharacterized protein</fullName>
    </submittedName>
</protein>